<name>A0A543FBF6_9NOCA</name>
<dbReference type="GO" id="GO:0016787">
    <property type="term" value="F:hydrolase activity"/>
    <property type="evidence" value="ECO:0007669"/>
    <property type="project" value="UniProtKB-KW"/>
</dbReference>
<dbReference type="PROSITE" id="PS51257">
    <property type="entry name" value="PROKAR_LIPOPROTEIN"/>
    <property type="match status" value="1"/>
</dbReference>
<keyword evidence="2" id="KW-1185">Reference proteome</keyword>
<dbReference type="EMBL" id="VFPG01000001">
    <property type="protein sequence ID" value="TQM31134.1"/>
    <property type="molecule type" value="Genomic_DNA"/>
</dbReference>
<accession>A0A543FBF6</accession>
<dbReference type="InterPro" id="IPR000801">
    <property type="entry name" value="Esterase-like"/>
</dbReference>
<dbReference type="InterPro" id="IPR050583">
    <property type="entry name" value="Mycobacterial_A85_antigen"/>
</dbReference>
<keyword evidence="1" id="KW-0378">Hydrolase</keyword>
<evidence type="ECO:0000313" key="2">
    <source>
        <dbReference type="Proteomes" id="UP000316331"/>
    </source>
</evidence>
<dbReference type="PANTHER" id="PTHR48098:SF1">
    <property type="entry name" value="DIACYLGLYCEROL ACYLTRANSFERASE_MYCOLYLTRANSFERASE AG85A"/>
    <property type="match status" value="1"/>
</dbReference>
<dbReference type="AlphaFoldDB" id="A0A543FBF6"/>
<dbReference type="GO" id="GO:0016747">
    <property type="term" value="F:acyltransferase activity, transferring groups other than amino-acyl groups"/>
    <property type="evidence" value="ECO:0007669"/>
    <property type="project" value="TreeGrafter"/>
</dbReference>
<dbReference type="Gene3D" id="3.40.50.1820">
    <property type="entry name" value="alpha/beta hydrolase"/>
    <property type="match status" value="1"/>
</dbReference>
<gene>
    <name evidence="1" type="ORF">FB390_2787</name>
</gene>
<dbReference type="Pfam" id="PF00756">
    <property type="entry name" value="Esterase"/>
    <property type="match status" value="1"/>
</dbReference>
<evidence type="ECO:0000313" key="1">
    <source>
        <dbReference type="EMBL" id="TQM31134.1"/>
    </source>
</evidence>
<dbReference type="SUPFAM" id="SSF53474">
    <property type="entry name" value="alpha/beta-Hydrolases"/>
    <property type="match status" value="1"/>
</dbReference>
<sequence>MIGIGFRTAPPGFGRTRILLGAIVLMMAACGLPGRAAASPTATADAARIDGVRGIADRAVELDVYSAAMNAVTRVRVLRAADPDAPAPVFYLLNGANGGSDGNWTDRTDIASFFAGKQVTVVIPMGGAGSYFTDWRADDPVLGRQRWSTFLTRELPPLVDAEFHGTGANAIAGISMAGTSVFQLALAAPGLYRGIGSYSGCVRTSDPQGQVLVNAVVNARLGNTVNMWGPPTDPTWRANDPYLHAAELRGTAIYVSTGTGVPGPLDTIDGVRGDLLQLTYQLLFGAPLEAVTDMCTRQLRDRLRELNIPATFDLRPTGTHSWGYWQQDLHNSWPLFEAALTP</sequence>
<reference evidence="1 2" key="1">
    <citation type="submission" date="2019-06" db="EMBL/GenBank/DDBJ databases">
        <title>Sequencing the genomes of 1000 actinobacteria strains.</title>
        <authorList>
            <person name="Klenk H.-P."/>
        </authorList>
    </citation>
    <scope>NUCLEOTIDE SEQUENCE [LARGE SCALE GENOMIC DNA]</scope>
    <source>
        <strain evidence="1 2">DSM 103495</strain>
    </source>
</reference>
<dbReference type="Proteomes" id="UP000316331">
    <property type="component" value="Unassembled WGS sequence"/>
</dbReference>
<dbReference type="PANTHER" id="PTHR48098">
    <property type="entry name" value="ENTEROCHELIN ESTERASE-RELATED"/>
    <property type="match status" value="1"/>
</dbReference>
<protein>
    <submittedName>
        <fullName evidence="1">S-formylglutathione hydrolase FrmB</fullName>
    </submittedName>
</protein>
<comment type="caution">
    <text evidence="1">The sequence shown here is derived from an EMBL/GenBank/DDBJ whole genome shotgun (WGS) entry which is preliminary data.</text>
</comment>
<dbReference type="InterPro" id="IPR029058">
    <property type="entry name" value="AB_hydrolase_fold"/>
</dbReference>
<proteinExistence type="predicted"/>
<organism evidence="1 2">
    <name type="scientific">Nocardia bhagyanarayanae</name>
    <dbReference type="NCBI Taxonomy" id="1215925"/>
    <lineage>
        <taxon>Bacteria</taxon>
        <taxon>Bacillati</taxon>
        <taxon>Actinomycetota</taxon>
        <taxon>Actinomycetes</taxon>
        <taxon>Mycobacteriales</taxon>
        <taxon>Nocardiaceae</taxon>
        <taxon>Nocardia</taxon>
    </lineage>
</organism>